<comment type="caution">
    <text evidence="3">The sequence shown here is derived from an EMBL/GenBank/DDBJ whole genome shotgun (WGS) entry which is preliminary data.</text>
</comment>
<gene>
    <name evidence="3" type="ORF">BIW11_02418</name>
</gene>
<sequence>MSTTLKDIAKELSEESTDESGRVTGRYTLTLTDGRQKTVNYWADDRDFHANIITNGSGTKVKEPG</sequence>
<dbReference type="OrthoDB" id="6381807at2759"/>
<dbReference type="Proteomes" id="UP000192247">
    <property type="component" value="Unassembled WGS sequence"/>
</dbReference>
<protein>
    <submittedName>
        <fullName evidence="3">Cuticle protein 10.9-like</fullName>
    </submittedName>
</protein>
<evidence type="ECO:0000256" key="2">
    <source>
        <dbReference type="SAM" id="MobiDB-lite"/>
    </source>
</evidence>
<reference evidence="3 4" key="1">
    <citation type="journal article" date="2017" name="Gigascience">
        <title>Draft genome of the honey bee ectoparasitic mite, Tropilaelaps mercedesae, is shaped by the parasitic life history.</title>
        <authorList>
            <person name="Dong X."/>
            <person name="Armstrong S.D."/>
            <person name="Xia D."/>
            <person name="Makepeace B.L."/>
            <person name="Darby A.C."/>
            <person name="Kadowaki T."/>
        </authorList>
    </citation>
    <scope>NUCLEOTIDE SEQUENCE [LARGE SCALE GENOMIC DNA]</scope>
    <source>
        <strain evidence="3">Wuxi-XJTLU</strain>
    </source>
</reference>
<keyword evidence="4" id="KW-1185">Reference proteome</keyword>
<evidence type="ECO:0000256" key="1">
    <source>
        <dbReference type="PROSITE-ProRule" id="PRU00497"/>
    </source>
</evidence>
<evidence type="ECO:0000313" key="4">
    <source>
        <dbReference type="Proteomes" id="UP000192247"/>
    </source>
</evidence>
<accession>A0A1V9Y3L7</accession>
<evidence type="ECO:0000313" key="3">
    <source>
        <dbReference type="EMBL" id="OQR80291.1"/>
    </source>
</evidence>
<organism evidence="3 4">
    <name type="scientific">Tropilaelaps mercedesae</name>
    <dbReference type="NCBI Taxonomy" id="418985"/>
    <lineage>
        <taxon>Eukaryota</taxon>
        <taxon>Metazoa</taxon>
        <taxon>Ecdysozoa</taxon>
        <taxon>Arthropoda</taxon>
        <taxon>Chelicerata</taxon>
        <taxon>Arachnida</taxon>
        <taxon>Acari</taxon>
        <taxon>Parasitiformes</taxon>
        <taxon>Mesostigmata</taxon>
        <taxon>Gamasina</taxon>
        <taxon>Dermanyssoidea</taxon>
        <taxon>Laelapidae</taxon>
        <taxon>Tropilaelaps</taxon>
    </lineage>
</organism>
<proteinExistence type="predicted"/>
<dbReference type="EMBL" id="MNPL01000142">
    <property type="protein sequence ID" value="OQR80291.1"/>
    <property type="molecule type" value="Genomic_DNA"/>
</dbReference>
<dbReference type="GO" id="GO:0042302">
    <property type="term" value="F:structural constituent of cuticle"/>
    <property type="evidence" value="ECO:0007669"/>
    <property type="project" value="UniProtKB-UniRule"/>
</dbReference>
<keyword evidence="1" id="KW-0193">Cuticle</keyword>
<dbReference type="PROSITE" id="PS51155">
    <property type="entry name" value="CHIT_BIND_RR_2"/>
    <property type="match status" value="1"/>
</dbReference>
<dbReference type="AlphaFoldDB" id="A0A1V9Y3L7"/>
<dbReference type="InterPro" id="IPR000618">
    <property type="entry name" value="Insect_cuticle"/>
</dbReference>
<name>A0A1V9Y3L7_9ACAR</name>
<feature type="region of interest" description="Disordered" evidence="2">
    <location>
        <begin position="1"/>
        <end position="21"/>
    </location>
</feature>
<dbReference type="InParanoid" id="A0A1V9Y3L7"/>
<dbReference type="Pfam" id="PF00379">
    <property type="entry name" value="Chitin_bind_4"/>
    <property type="match status" value="1"/>
</dbReference>